<sequence>MKTFHKLALIALLPCIFLVFLGYRSISALEAEHASITTIYKDRVIPLRDLKLVADAYAVAVIDTVNKLNAGLVHPDSASKSLSQAKIDVEKLWSGYKKTYLTREETFLMEAVDRLLPAGNIEIDRVLAKIGNLNGEAAGQFNEFDGELYSAIDPISEGLTKLIELQLTIVDEEFQRSEKALRTTELITILLTLISIVASISLGATIAKQLVRRIGGEPDDVALNVQKVADGWLVLNLAYQPPANSIMRAVLDMSKKLQETVHEIRRSSTELQEASHELAESSRRTSEELDIQQQQTQQVAAAMNEMTATVAEVALNAQNASNATHSADEQTRIGEVAVLRSIQAVLDLSNEVEQTSGVITQLAIDSSEIGKVLEVIRSIAAQTNLLALNAAIEAARAGEQGRGFAVVADEVRTLASRTHSSTQEIQAMISKIQTGISNAVTVMETSRGEAAETVGHVKHTQQILADIKQSVSQINGMNLQIATAAEEQSMVAEDINRNVVSINNVTDVAVSAIGQVENYAQTLAVVSQHLHQRVNFFKLEGQPKEKRVFETFSRTRMVSV</sequence>
<dbReference type="PROSITE" id="PS50192">
    <property type="entry name" value="T_SNARE"/>
    <property type="match status" value="1"/>
</dbReference>
<evidence type="ECO:0000259" key="8">
    <source>
        <dbReference type="PROSITE" id="PS50192"/>
    </source>
</evidence>
<dbReference type="InterPro" id="IPR000727">
    <property type="entry name" value="T_SNARE_dom"/>
</dbReference>
<dbReference type="PANTHER" id="PTHR32089:SF120">
    <property type="entry name" value="METHYL-ACCEPTING CHEMOTAXIS PROTEIN TLPQ"/>
    <property type="match status" value="1"/>
</dbReference>
<organism evidence="9 10">
    <name type="scientific">Cellvibrio fibrivorans</name>
    <dbReference type="NCBI Taxonomy" id="126350"/>
    <lineage>
        <taxon>Bacteria</taxon>
        <taxon>Pseudomonadati</taxon>
        <taxon>Pseudomonadota</taxon>
        <taxon>Gammaproteobacteria</taxon>
        <taxon>Cellvibrionales</taxon>
        <taxon>Cellvibrionaceae</taxon>
        <taxon>Cellvibrio</taxon>
    </lineage>
</organism>
<evidence type="ECO:0000259" key="7">
    <source>
        <dbReference type="PROSITE" id="PS50111"/>
    </source>
</evidence>
<dbReference type="InterPro" id="IPR024478">
    <property type="entry name" value="HlyB_4HB_MCP"/>
</dbReference>
<keyword evidence="10" id="KW-1185">Reference proteome</keyword>
<keyword evidence="2" id="KW-0997">Cell inner membrane</keyword>
<feature type="region of interest" description="Disordered" evidence="6">
    <location>
        <begin position="266"/>
        <end position="288"/>
    </location>
</feature>
<evidence type="ECO:0000313" key="10">
    <source>
        <dbReference type="Proteomes" id="UP001253595"/>
    </source>
</evidence>
<keyword evidence="2" id="KW-0472">Membrane</keyword>
<reference evidence="9 10" key="1">
    <citation type="submission" date="2023-07" db="EMBL/GenBank/DDBJ databases">
        <title>Sorghum-associated microbial communities from plants grown in Nebraska, USA.</title>
        <authorList>
            <person name="Schachtman D."/>
        </authorList>
    </citation>
    <scope>NUCLEOTIDE SEQUENCE [LARGE SCALE GENOMIC DNA]</scope>
    <source>
        <strain evidence="9 10">BE190</strain>
    </source>
</reference>
<dbReference type="Pfam" id="PF00015">
    <property type="entry name" value="MCPsignal"/>
    <property type="match status" value="1"/>
</dbReference>
<name>A0ABU1V2U8_9GAMM</name>
<evidence type="ECO:0000313" key="9">
    <source>
        <dbReference type="EMBL" id="MDR7091673.1"/>
    </source>
</evidence>
<gene>
    <name evidence="9" type="ORF">J2X05_003708</name>
</gene>
<keyword evidence="3 5" id="KW-0807">Transducer</keyword>
<evidence type="ECO:0000256" key="2">
    <source>
        <dbReference type="ARBA" id="ARBA00022519"/>
    </source>
</evidence>
<protein>
    <submittedName>
        <fullName evidence="9">Methyl-accepting chemotaxis protein</fullName>
    </submittedName>
</protein>
<feature type="domain" description="T-SNARE coiled-coil homology" evidence="8">
    <location>
        <begin position="454"/>
        <end position="516"/>
    </location>
</feature>
<dbReference type="RefSeq" id="WP_310075218.1">
    <property type="nucleotide sequence ID" value="NZ_JAVDVX010000007.1"/>
</dbReference>
<dbReference type="SMART" id="SM00283">
    <property type="entry name" value="MA"/>
    <property type="match status" value="1"/>
</dbReference>
<feature type="domain" description="Methyl-accepting transducer" evidence="7">
    <location>
        <begin position="267"/>
        <end position="503"/>
    </location>
</feature>
<dbReference type="InterPro" id="IPR004089">
    <property type="entry name" value="MCPsignal_dom"/>
</dbReference>
<dbReference type="Proteomes" id="UP001253595">
    <property type="component" value="Unassembled WGS sequence"/>
</dbReference>
<evidence type="ECO:0000256" key="4">
    <source>
        <dbReference type="ARBA" id="ARBA00029447"/>
    </source>
</evidence>
<proteinExistence type="inferred from homology"/>
<evidence type="ECO:0000256" key="5">
    <source>
        <dbReference type="PROSITE-ProRule" id="PRU00284"/>
    </source>
</evidence>
<evidence type="ECO:0000256" key="6">
    <source>
        <dbReference type="SAM" id="MobiDB-lite"/>
    </source>
</evidence>
<feature type="compositionally biased region" description="Basic and acidic residues" evidence="6">
    <location>
        <begin position="266"/>
        <end position="287"/>
    </location>
</feature>
<dbReference type="CDD" id="cd11386">
    <property type="entry name" value="MCP_signal"/>
    <property type="match status" value="1"/>
</dbReference>
<dbReference type="PANTHER" id="PTHR32089">
    <property type="entry name" value="METHYL-ACCEPTING CHEMOTAXIS PROTEIN MCPB"/>
    <property type="match status" value="1"/>
</dbReference>
<dbReference type="PROSITE" id="PS50111">
    <property type="entry name" value="CHEMOTAXIS_TRANSDUC_2"/>
    <property type="match status" value="1"/>
</dbReference>
<comment type="caution">
    <text evidence="9">The sequence shown here is derived from an EMBL/GenBank/DDBJ whole genome shotgun (WGS) entry which is preliminary data.</text>
</comment>
<keyword evidence="2" id="KW-1003">Cell membrane</keyword>
<dbReference type="SUPFAM" id="SSF58104">
    <property type="entry name" value="Methyl-accepting chemotaxis protein (MCP) signaling domain"/>
    <property type="match status" value="1"/>
</dbReference>
<dbReference type="Pfam" id="PF12729">
    <property type="entry name" value="4HB_MCP_1"/>
    <property type="match status" value="1"/>
</dbReference>
<evidence type="ECO:0000256" key="1">
    <source>
        <dbReference type="ARBA" id="ARBA00004429"/>
    </source>
</evidence>
<dbReference type="EMBL" id="JAVDVX010000007">
    <property type="protein sequence ID" value="MDR7091673.1"/>
    <property type="molecule type" value="Genomic_DNA"/>
</dbReference>
<comment type="subcellular location">
    <subcellularLocation>
        <location evidence="1">Cell inner membrane</location>
        <topology evidence="1">Multi-pass membrane protein</topology>
    </subcellularLocation>
</comment>
<dbReference type="Gene3D" id="1.10.287.950">
    <property type="entry name" value="Methyl-accepting chemotaxis protein"/>
    <property type="match status" value="1"/>
</dbReference>
<evidence type="ECO:0000256" key="3">
    <source>
        <dbReference type="ARBA" id="ARBA00023224"/>
    </source>
</evidence>
<accession>A0ABU1V2U8</accession>
<comment type="similarity">
    <text evidence="4">Belongs to the methyl-accepting chemotaxis (MCP) protein family.</text>
</comment>